<reference evidence="2" key="1">
    <citation type="submission" date="2017-09" db="EMBL/GenBank/DDBJ databases">
        <title>Contemporary evolution of a Lepidopteran species, Heliothis virescens, in response to modern agricultural practices.</title>
        <authorList>
            <person name="Fritz M.L."/>
            <person name="Deyonke A.M."/>
            <person name="Papanicolaou A."/>
            <person name="Micinski S."/>
            <person name="Westbrook J."/>
            <person name="Gould F."/>
        </authorList>
    </citation>
    <scope>NUCLEOTIDE SEQUENCE [LARGE SCALE GENOMIC DNA]</scope>
    <source>
        <strain evidence="2">HvINT-</strain>
        <tissue evidence="2">Whole body</tissue>
    </source>
</reference>
<dbReference type="PANTHER" id="PTHR47331">
    <property type="entry name" value="PHD-TYPE DOMAIN-CONTAINING PROTEIN"/>
    <property type="match status" value="1"/>
</dbReference>
<name>A0A2A4K2P9_HELVI</name>
<proteinExistence type="predicted"/>
<feature type="compositionally biased region" description="Basic residues" evidence="1">
    <location>
        <begin position="47"/>
        <end position="58"/>
    </location>
</feature>
<sequence length="579" mass="62221">MVVTRSQVKLPQEPSEQAPAVLPSGDQPHGGEQPQLAGTSQLAHSSRSARTRSIRTHSSRSSTVIAARKAAAEAEHMRRVAQLEIAQMEAEAEAQAKIHARRVELERKAAEALYQAEVAAIEADSRQGSRSGRSHRSVEQWVDSAVASIKSPSDPNLGLPAKSGCEVGPRNQVLCSQDPLLQNVGPTSSSIAAHRPAQLPQHDCSRGNGTAATDTRGEDVIGVTQLVQALRTLTNNGSNNKNIIKLPVFDGKSPLDWLMFKRAFQDTVGLFTDAENLARLNQAIKGAAREAVSMLLVMAPHADDVIAALDRRFGRPEQIVIKEVNAIRALPKLGQEVSSLFPFATRVRNCVAVTKLLHHTDYLRSPELFGALLSKLTPLLRARWLDFAASHENGNQARVELLSDFLSREVDLVLKFGAVFDNLAPDSSSTAPQRQRAHAVSESVATLPKPEKSSIVKTSSCLFYNFITSTHLVKEVSPDPTVSAANDDRILVASNNTRQVSSLSPLLKVLAVTISGPAGCVDTFALLDDGSTATFIDAEIASQIGAVGPEGSFHLDCVGGLSRDGTVQHVDFEIKGRSD</sequence>
<dbReference type="EMBL" id="NWSH01000260">
    <property type="protein sequence ID" value="PCG77922.1"/>
    <property type="molecule type" value="Genomic_DNA"/>
</dbReference>
<evidence type="ECO:0000256" key="1">
    <source>
        <dbReference type="SAM" id="MobiDB-lite"/>
    </source>
</evidence>
<dbReference type="AlphaFoldDB" id="A0A2A4K2P9"/>
<gene>
    <name evidence="2" type="ORF">B5V51_5822</name>
</gene>
<dbReference type="STRING" id="7102.A0A2A4K2P9"/>
<comment type="caution">
    <text evidence="2">The sequence shown here is derived from an EMBL/GenBank/DDBJ whole genome shotgun (WGS) entry which is preliminary data.</text>
</comment>
<evidence type="ECO:0000313" key="2">
    <source>
        <dbReference type="EMBL" id="PCG77922.1"/>
    </source>
</evidence>
<organism evidence="2">
    <name type="scientific">Heliothis virescens</name>
    <name type="common">Tobacco budworm moth</name>
    <dbReference type="NCBI Taxonomy" id="7102"/>
    <lineage>
        <taxon>Eukaryota</taxon>
        <taxon>Metazoa</taxon>
        <taxon>Ecdysozoa</taxon>
        <taxon>Arthropoda</taxon>
        <taxon>Hexapoda</taxon>
        <taxon>Insecta</taxon>
        <taxon>Pterygota</taxon>
        <taxon>Neoptera</taxon>
        <taxon>Endopterygota</taxon>
        <taxon>Lepidoptera</taxon>
        <taxon>Glossata</taxon>
        <taxon>Ditrysia</taxon>
        <taxon>Noctuoidea</taxon>
        <taxon>Noctuidae</taxon>
        <taxon>Heliothinae</taxon>
        <taxon>Heliothis</taxon>
    </lineage>
</organism>
<feature type="region of interest" description="Disordered" evidence="1">
    <location>
        <begin position="1"/>
        <end position="64"/>
    </location>
</feature>
<protein>
    <submittedName>
        <fullName evidence="2">Uncharacterized protein</fullName>
    </submittedName>
</protein>
<accession>A0A2A4K2P9</accession>
<dbReference type="Pfam" id="PF03564">
    <property type="entry name" value="DUF1759"/>
    <property type="match status" value="1"/>
</dbReference>
<dbReference type="InterPro" id="IPR005312">
    <property type="entry name" value="DUF1759"/>
</dbReference>